<evidence type="ECO:0000313" key="1">
    <source>
        <dbReference type="EMBL" id="NIK72589.1"/>
    </source>
</evidence>
<proteinExistence type="predicted"/>
<organism evidence="1 2">
    <name type="scientific">Thermonema lapsum</name>
    <dbReference type="NCBI Taxonomy" id="28195"/>
    <lineage>
        <taxon>Bacteria</taxon>
        <taxon>Pseudomonadati</taxon>
        <taxon>Bacteroidota</taxon>
        <taxon>Cytophagia</taxon>
        <taxon>Cytophagales</taxon>
        <taxon>Thermonemataceae</taxon>
        <taxon>Thermonema</taxon>
    </lineage>
</organism>
<evidence type="ECO:0000313" key="2">
    <source>
        <dbReference type="Proteomes" id="UP000537126"/>
    </source>
</evidence>
<accession>A0A846MM89</accession>
<sequence length="34" mass="4005">MPHPKGKVNQNQAKKQMDFLPALEMIRRVLKKTK</sequence>
<dbReference type="Proteomes" id="UP000537126">
    <property type="component" value="Unassembled WGS sequence"/>
</dbReference>
<comment type="caution">
    <text evidence="1">The sequence shown here is derived from an EMBL/GenBank/DDBJ whole genome shotgun (WGS) entry which is preliminary data.</text>
</comment>
<gene>
    <name evidence="1" type="ORF">FHS56_000075</name>
</gene>
<dbReference type="AlphaFoldDB" id="A0A846MM89"/>
<keyword evidence="2" id="KW-1185">Reference proteome</keyword>
<reference evidence="1 2" key="1">
    <citation type="submission" date="2020-03" db="EMBL/GenBank/DDBJ databases">
        <title>Genomic Encyclopedia of Type Strains, Phase IV (KMG-IV): sequencing the most valuable type-strain genomes for metagenomic binning, comparative biology and taxonomic classification.</title>
        <authorList>
            <person name="Goeker M."/>
        </authorList>
    </citation>
    <scope>NUCLEOTIDE SEQUENCE [LARGE SCALE GENOMIC DNA]</scope>
    <source>
        <strain evidence="1 2">DSM 5718</strain>
    </source>
</reference>
<name>A0A846MM89_9BACT</name>
<protein>
    <submittedName>
        <fullName evidence="1">Uncharacterized protein</fullName>
    </submittedName>
</protein>
<dbReference type="EMBL" id="JAASRN010000001">
    <property type="protein sequence ID" value="NIK72589.1"/>
    <property type="molecule type" value="Genomic_DNA"/>
</dbReference>